<evidence type="ECO:0000313" key="4">
    <source>
        <dbReference type="Proteomes" id="UP001195914"/>
    </source>
</evidence>
<keyword evidence="2" id="KW-0732">Signal</keyword>
<evidence type="ECO:0000313" key="3">
    <source>
        <dbReference type="EMBL" id="KAK1939742.1"/>
    </source>
</evidence>
<feature type="chain" id="PRO_5041907718" evidence="2">
    <location>
        <begin position="19"/>
        <end position="495"/>
    </location>
</feature>
<proteinExistence type="predicted"/>
<organism evidence="3 4">
    <name type="scientific">Babesia divergens</name>
    <dbReference type="NCBI Taxonomy" id="32595"/>
    <lineage>
        <taxon>Eukaryota</taxon>
        <taxon>Sar</taxon>
        <taxon>Alveolata</taxon>
        <taxon>Apicomplexa</taxon>
        <taxon>Aconoidasida</taxon>
        <taxon>Piroplasmida</taxon>
        <taxon>Babesiidae</taxon>
        <taxon>Babesia</taxon>
    </lineage>
</organism>
<dbReference type="Proteomes" id="UP001195914">
    <property type="component" value="Unassembled WGS sequence"/>
</dbReference>
<dbReference type="AlphaFoldDB" id="A0AAD9LL78"/>
<comment type="caution">
    <text evidence="3">The sequence shown here is derived from an EMBL/GenBank/DDBJ whole genome shotgun (WGS) entry which is preliminary data.</text>
</comment>
<gene>
    <name evidence="3" type="ORF">X943_002825</name>
</gene>
<reference evidence="3" key="1">
    <citation type="journal article" date="2014" name="Nucleic Acids Res.">
        <title>The evolutionary dynamics of variant antigen genes in Babesia reveal a history of genomic innovation underlying host-parasite interaction.</title>
        <authorList>
            <person name="Jackson A.P."/>
            <person name="Otto T.D."/>
            <person name="Darby A."/>
            <person name="Ramaprasad A."/>
            <person name="Xia D."/>
            <person name="Echaide I.E."/>
            <person name="Farber M."/>
            <person name="Gahlot S."/>
            <person name="Gamble J."/>
            <person name="Gupta D."/>
            <person name="Gupta Y."/>
            <person name="Jackson L."/>
            <person name="Malandrin L."/>
            <person name="Malas T.B."/>
            <person name="Moussa E."/>
            <person name="Nair M."/>
            <person name="Reid A.J."/>
            <person name="Sanders M."/>
            <person name="Sharma J."/>
            <person name="Tracey A."/>
            <person name="Quail M.A."/>
            <person name="Weir W."/>
            <person name="Wastling J.M."/>
            <person name="Hall N."/>
            <person name="Willadsen P."/>
            <person name="Lingelbach K."/>
            <person name="Shiels B."/>
            <person name="Tait A."/>
            <person name="Berriman M."/>
            <person name="Allred D.R."/>
            <person name="Pain A."/>
        </authorList>
    </citation>
    <scope>NUCLEOTIDE SEQUENCE</scope>
    <source>
        <strain evidence="3">1802A</strain>
    </source>
</reference>
<feature type="region of interest" description="Disordered" evidence="1">
    <location>
        <begin position="261"/>
        <end position="283"/>
    </location>
</feature>
<feature type="signal peptide" evidence="2">
    <location>
        <begin position="1"/>
        <end position="18"/>
    </location>
</feature>
<keyword evidence="4" id="KW-1185">Reference proteome</keyword>
<evidence type="ECO:0000256" key="2">
    <source>
        <dbReference type="SAM" id="SignalP"/>
    </source>
</evidence>
<dbReference type="EMBL" id="JAHBMH010000007">
    <property type="protein sequence ID" value="KAK1939742.1"/>
    <property type="molecule type" value="Genomic_DNA"/>
</dbReference>
<accession>A0AAD9LL78</accession>
<feature type="compositionally biased region" description="Low complexity" evidence="1">
    <location>
        <begin position="267"/>
        <end position="279"/>
    </location>
</feature>
<protein>
    <submittedName>
        <fullName evidence="3">Secreted antigen 3</fullName>
    </submittedName>
</protein>
<sequence>MKFLGILRVFALFILVSAFHGPRGIFCSNLEVNPSTESFTVEVSDVSENLEDSTVESSSELSSPAPKSALVFENATWDVSQLANTIVFLDEFCKDVKGGKFDAHIPTEKIKKLDKACRWVSYYVDTFSWKQVRDLHENPYEDALKPEKFKDYAKWIVENIPEIKKSMRNMYNEALSLYEKQLETATSSGPYKYGFVCNDDWWKVVGSGWLGGHKGGNPITFLRAIDKLHKRLGEILGDPQCENASIISKVLNFLSREKKSDVNSQQEDSTVESSSELSSPAPKSNLVFENSKWDDSMLASTFLFINEFCKEVKAKKFNEKLSDKKFKDLSKKCANLSSYVGSFIHRFKPTYGPGSVAERQEIPMNFYKDVLKPEDFKLYAKWLVKNIPMISEFVKIMHNKALGLSKEQLNTDTKVDPFIYGFVYTGKPWGELTHGVNRGFFGSNTILESFKDLKSSLDDILGNSITKKILNFFSREKKSDVNSQQENSTVKSQAA</sequence>
<evidence type="ECO:0000256" key="1">
    <source>
        <dbReference type="SAM" id="MobiDB-lite"/>
    </source>
</evidence>
<name>A0AAD9LL78_BABDI</name>
<reference evidence="3" key="2">
    <citation type="submission" date="2021-05" db="EMBL/GenBank/DDBJ databases">
        <authorList>
            <person name="Pain A."/>
        </authorList>
    </citation>
    <scope>NUCLEOTIDE SEQUENCE</scope>
    <source>
        <strain evidence="3">1802A</strain>
    </source>
</reference>